<dbReference type="AlphaFoldDB" id="A0A0C9U0I0"/>
<evidence type="ECO:0000313" key="3">
    <source>
        <dbReference type="Proteomes" id="UP000053647"/>
    </source>
</evidence>
<name>A0A0C9U0I0_PAXIN</name>
<reference evidence="2 3" key="1">
    <citation type="submission" date="2014-06" db="EMBL/GenBank/DDBJ databases">
        <authorList>
            <consortium name="DOE Joint Genome Institute"/>
            <person name="Kuo A."/>
            <person name="Kohler A."/>
            <person name="Nagy L.G."/>
            <person name="Floudas D."/>
            <person name="Copeland A."/>
            <person name="Barry K.W."/>
            <person name="Cichocki N."/>
            <person name="Veneault-Fourrey C."/>
            <person name="LaButti K."/>
            <person name="Lindquist E.A."/>
            <person name="Lipzen A."/>
            <person name="Lundell T."/>
            <person name="Morin E."/>
            <person name="Murat C."/>
            <person name="Sun H."/>
            <person name="Tunlid A."/>
            <person name="Henrissat B."/>
            <person name="Grigoriev I.V."/>
            <person name="Hibbett D.S."/>
            <person name="Martin F."/>
            <person name="Nordberg H.P."/>
            <person name="Cantor M.N."/>
            <person name="Hua S.X."/>
        </authorList>
    </citation>
    <scope>NUCLEOTIDE SEQUENCE [LARGE SCALE GENOMIC DNA]</scope>
    <source>
        <strain evidence="2 3">ATCC 200175</strain>
    </source>
</reference>
<dbReference type="InterPro" id="IPR055377">
    <property type="entry name" value="GH3_M"/>
</dbReference>
<evidence type="ECO:0000313" key="2">
    <source>
        <dbReference type="EMBL" id="KIJ13247.1"/>
    </source>
</evidence>
<dbReference type="GO" id="GO:0016881">
    <property type="term" value="F:acid-amino acid ligase activity"/>
    <property type="evidence" value="ECO:0007669"/>
    <property type="project" value="TreeGrafter"/>
</dbReference>
<evidence type="ECO:0000259" key="1">
    <source>
        <dbReference type="Pfam" id="PF23571"/>
    </source>
</evidence>
<dbReference type="HOGENOM" id="CLU_032936_0_0_1"/>
<organism evidence="2 3">
    <name type="scientific">Paxillus involutus ATCC 200175</name>
    <dbReference type="NCBI Taxonomy" id="664439"/>
    <lineage>
        <taxon>Eukaryota</taxon>
        <taxon>Fungi</taxon>
        <taxon>Dikarya</taxon>
        <taxon>Basidiomycota</taxon>
        <taxon>Agaricomycotina</taxon>
        <taxon>Agaricomycetes</taxon>
        <taxon>Agaricomycetidae</taxon>
        <taxon>Boletales</taxon>
        <taxon>Paxilineae</taxon>
        <taxon>Paxillaceae</taxon>
        <taxon>Paxillus</taxon>
    </lineage>
</organism>
<gene>
    <name evidence="2" type="ORF">PAXINDRAFT_170699</name>
</gene>
<dbReference type="GO" id="GO:0005737">
    <property type="term" value="C:cytoplasm"/>
    <property type="evidence" value="ECO:0007669"/>
    <property type="project" value="TreeGrafter"/>
</dbReference>
<dbReference type="PANTHER" id="PTHR31901:SF9">
    <property type="entry name" value="GH3 DOMAIN-CONTAINING PROTEIN"/>
    <property type="match status" value="1"/>
</dbReference>
<sequence length="585" mass="65557">MSQLYPDIPVPCSSLSPKLRTLLTEKTDRLLLRIIRANFNTQYASRAPSLAVFRDVIAGHGTEVDDTLLQDFRSHVALMDYESYKPFVARFNEQPCKESEVENLFAPGLPFALGLSSSTSGNPPKMFAKYHHIPKEVPVRRSVFDRCDVKGPENWMLSCGYKELKEVERECDQVVKRIPVGIASGALVRMGAGWSVDSDESRMSVIMPGQVSPWAACMINRHRSFLMIHALFCLACRDLDRFIATFAPLFIDLIRYVEEEWDTFLSCIKDGTILDLDGIDHVRTHLQVHFHPNPERAAELREIGSPFSCVGWAARVWPKLRMLVTISSGPFATALPKVRSILGPTIAMRGFGYGSTECVMGASYDMDDLDMFVIQTEDVIEFLHVAAEETHENILQAWDLEAGKQYQIVLTTRDGLWRYPLGDVIDIVGFDGDDGFPVIKYLGRKSLSIRLPHVLIPDNDLVAAIQAMSSGDIIRVNEFTAIVDDRTLPPTVGCFVEGELGPNSHLATQKLFSALVTINHKLQDVFDQGHTRLPTIRMVKPGTFMEYRLQRGEKVGVGAGQTKVPVVLLESAAQEWIKEKVFQEL</sequence>
<dbReference type="Proteomes" id="UP000053647">
    <property type="component" value="Unassembled WGS sequence"/>
</dbReference>
<accession>A0A0C9U0I0</accession>
<dbReference type="OrthoDB" id="10004661at2759"/>
<reference evidence="3" key="2">
    <citation type="submission" date="2015-01" db="EMBL/GenBank/DDBJ databases">
        <title>Evolutionary Origins and Diversification of the Mycorrhizal Mutualists.</title>
        <authorList>
            <consortium name="DOE Joint Genome Institute"/>
            <consortium name="Mycorrhizal Genomics Consortium"/>
            <person name="Kohler A."/>
            <person name="Kuo A."/>
            <person name="Nagy L.G."/>
            <person name="Floudas D."/>
            <person name="Copeland A."/>
            <person name="Barry K.W."/>
            <person name="Cichocki N."/>
            <person name="Veneault-Fourrey C."/>
            <person name="LaButti K."/>
            <person name="Lindquist E.A."/>
            <person name="Lipzen A."/>
            <person name="Lundell T."/>
            <person name="Morin E."/>
            <person name="Murat C."/>
            <person name="Riley R."/>
            <person name="Ohm R."/>
            <person name="Sun H."/>
            <person name="Tunlid A."/>
            <person name="Henrissat B."/>
            <person name="Grigoriev I.V."/>
            <person name="Hibbett D.S."/>
            <person name="Martin F."/>
        </authorList>
    </citation>
    <scope>NUCLEOTIDE SEQUENCE [LARGE SCALE GENOMIC DNA]</scope>
    <source>
        <strain evidence="3">ATCC 200175</strain>
    </source>
</reference>
<dbReference type="PANTHER" id="PTHR31901">
    <property type="entry name" value="GH3 DOMAIN-CONTAINING PROTEIN"/>
    <property type="match status" value="1"/>
</dbReference>
<proteinExistence type="predicted"/>
<dbReference type="Pfam" id="PF03321">
    <property type="entry name" value="GH3"/>
    <property type="match status" value="1"/>
</dbReference>
<dbReference type="InterPro" id="IPR004993">
    <property type="entry name" value="GH3"/>
</dbReference>
<dbReference type="EMBL" id="KN819354">
    <property type="protein sequence ID" value="KIJ13247.1"/>
    <property type="molecule type" value="Genomic_DNA"/>
</dbReference>
<feature type="domain" description="GH3 middle" evidence="1">
    <location>
        <begin position="379"/>
        <end position="444"/>
    </location>
</feature>
<dbReference type="Pfam" id="PF23571">
    <property type="entry name" value="GH3_M"/>
    <property type="match status" value="1"/>
</dbReference>
<protein>
    <recommendedName>
        <fullName evidence="1">GH3 middle domain-containing protein</fullName>
    </recommendedName>
</protein>
<keyword evidence="3" id="KW-1185">Reference proteome</keyword>